<sequence>MERTIPAKNMSTTPTTGNTGFYGKIILGLIIMFGFGLLPAPHPITPVGMKLIGIFIGLIYFWGCGELSWPSILGIVAISFYIHDIYPPQGPNPLPAIFKAIEGSAGNWVVAYLVASLLLTYTLNETGIIKRLTLWFMTRTVVKRGPWTYTVALLSTVMFIGLFLDGLVTMIFFLAIAYHMFEKLGYKKGDAYPLMLVIGITFTTNMAFGMTPISHTIVLIGMDVYAHLTGVPIGMLQYMLVGIPAGLVVFALMLLFFRYCVNPDVSNFQNIDYDKLLGERPGPMGLREKMTAWIFGLVVLFWILPGFFDLFAPTLPITKFLHEITILVPTFIGVIVMCVIRVGGKPLLDYEAGFKTIPWGVTTLIMAAMLIGAVLTEKTSGITDYVVSLIMPLVNYGLSPFLLIATLLTLLIVCVNFANHVPMTILMLVVCIPMAATIGIDPLVLGTIIILAAQFGFCVPSSLASIALIYGDPWAKPRKVLLYGLAVMVFSIIGIILIGYPLAVAIMN</sequence>
<feature type="transmembrane region" description="Helical" evidence="5">
    <location>
        <begin position="235"/>
        <end position="257"/>
    </location>
</feature>
<feature type="transmembrane region" description="Helical" evidence="5">
    <location>
        <begin position="425"/>
        <end position="445"/>
    </location>
</feature>
<evidence type="ECO:0000256" key="3">
    <source>
        <dbReference type="ARBA" id="ARBA00022989"/>
    </source>
</evidence>
<feature type="transmembrane region" description="Helical" evidence="5">
    <location>
        <begin position="149"/>
        <end position="179"/>
    </location>
</feature>
<feature type="transmembrane region" description="Helical" evidence="5">
    <location>
        <begin position="191"/>
        <end position="215"/>
    </location>
</feature>
<dbReference type="KEGG" id="sted:SPTER_25610"/>
<evidence type="ECO:0000256" key="5">
    <source>
        <dbReference type="SAM" id="Phobius"/>
    </source>
</evidence>
<feature type="transmembrane region" description="Helical" evidence="5">
    <location>
        <begin position="290"/>
        <end position="312"/>
    </location>
</feature>
<feature type="transmembrane region" description="Helical" evidence="5">
    <location>
        <begin position="20"/>
        <end position="40"/>
    </location>
</feature>
<proteinExistence type="predicted"/>
<dbReference type="InterPro" id="IPR001898">
    <property type="entry name" value="SLC13A/DASS"/>
</dbReference>
<dbReference type="PANTHER" id="PTHR10283:SF125">
    <property type="entry name" value="MG(2+)_CITRATE COMPLEX SECONDARY TRANSPORTER"/>
    <property type="match status" value="1"/>
</dbReference>
<feature type="transmembrane region" description="Helical" evidence="5">
    <location>
        <begin position="482"/>
        <end position="507"/>
    </location>
</feature>
<evidence type="ECO:0000256" key="4">
    <source>
        <dbReference type="ARBA" id="ARBA00023136"/>
    </source>
</evidence>
<dbReference type="EMBL" id="CP036259">
    <property type="protein sequence ID" value="QDR81187.1"/>
    <property type="molecule type" value="Genomic_DNA"/>
</dbReference>
<comment type="subcellular location">
    <subcellularLocation>
        <location evidence="1">Membrane</location>
        <topology evidence="1">Multi-pass membrane protein</topology>
    </subcellularLocation>
</comment>
<dbReference type="RefSeq" id="WP_144350714.1">
    <property type="nucleotide sequence ID" value="NZ_CP036259.1"/>
</dbReference>
<feature type="transmembrane region" description="Helical" evidence="5">
    <location>
        <begin position="324"/>
        <end position="344"/>
    </location>
</feature>
<dbReference type="PANTHER" id="PTHR10283">
    <property type="entry name" value="SOLUTE CARRIER FAMILY 13 MEMBER"/>
    <property type="match status" value="1"/>
</dbReference>
<evidence type="ECO:0000256" key="1">
    <source>
        <dbReference type="ARBA" id="ARBA00004141"/>
    </source>
</evidence>
<organism evidence="6 7">
    <name type="scientific">Sporomusa termitida</name>
    <dbReference type="NCBI Taxonomy" id="2377"/>
    <lineage>
        <taxon>Bacteria</taxon>
        <taxon>Bacillati</taxon>
        <taxon>Bacillota</taxon>
        <taxon>Negativicutes</taxon>
        <taxon>Selenomonadales</taxon>
        <taxon>Sporomusaceae</taxon>
        <taxon>Sporomusa</taxon>
    </lineage>
</organism>
<evidence type="ECO:0000256" key="2">
    <source>
        <dbReference type="ARBA" id="ARBA00022692"/>
    </source>
</evidence>
<reference evidence="6 7" key="1">
    <citation type="submission" date="2019-02" db="EMBL/GenBank/DDBJ databases">
        <title>Closed genome of Sporomusa termitida DSM 4440.</title>
        <authorList>
            <person name="Poehlein A."/>
            <person name="Daniel R."/>
        </authorList>
    </citation>
    <scope>NUCLEOTIDE SEQUENCE [LARGE SCALE GENOMIC DNA]</scope>
    <source>
        <strain evidence="6 7">DSM 4440</strain>
    </source>
</reference>
<keyword evidence="7" id="KW-1185">Reference proteome</keyword>
<dbReference type="Pfam" id="PF00939">
    <property type="entry name" value="Na_sulph_symp"/>
    <property type="match status" value="1"/>
</dbReference>
<evidence type="ECO:0000313" key="6">
    <source>
        <dbReference type="EMBL" id="QDR81187.1"/>
    </source>
</evidence>
<feature type="transmembrane region" description="Helical" evidence="5">
    <location>
        <begin position="451"/>
        <end position="470"/>
    </location>
</feature>
<keyword evidence="4 5" id="KW-0472">Membrane</keyword>
<keyword evidence="2 5" id="KW-0812">Transmembrane</keyword>
<protein>
    <submittedName>
        <fullName evidence="6">Dass: transporter, divalent anion:Na+ symporter (DASS) family</fullName>
    </submittedName>
</protein>
<name>A0A517DV39_9FIRM</name>
<dbReference type="GO" id="GO:0005886">
    <property type="term" value="C:plasma membrane"/>
    <property type="evidence" value="ECO:0007669"/>
    <property type="project" value="TreeGrafter"/>
</dbReference>
<accession>A0A517DV39</accession>
<keyword evidence="3 5" id="KW-1133">Transmembrane helix</keyword>
<dbReference type="Proteomes" id="UP000320776">
    <property type="component" value="Chromosome"/>
</dbReference>
<feature type="transmembrane region" description="Helical" evidence="5">
    <location>
        <begin position="356"/>
        <end position="376"/>
    </location>
</feature>
<feature type="transmembrane region" description="Helical" evidence="5">
    <location>
        <begin position="396"/>
        <end position="418"/>
    </location>
</feature>
<dbReference type="GO" id="GO:0022857">
    <property type="term" value="F:transmembrane transporter activity"/>
    <property type="evidence" value="ECO:0007669"/>
    <property type="project" value="TreeGrafter"/>
</dbReference>
<gene>
    <name evidence="6" type="ORF">SPTER_25610</name>
</gene>
<dbReference type="AlphaFoldDB" id="A0A517DV39"/>
<dbReference type="OrthoDB" id="84615at2"/>
<evidence type="ECO:0000313" key="7">
    <source>
        <dbReference type="Proteomes" id="UP000320776"/>
    </source>
</evidence>
<feature type="transmembrane region" description="Helical" evidence="5">
    <location>
        <begin position="107"/>
        <end position="129"/>
    </location>
</feature>